<dbReference type="InterPro" id="IPR022892">
    <property type="entry name" value="RNaseHI"/>
</dbReference>
<evidence type="ECO:0000256" key="5">
    <source>
        <dbReference type="ARBA" id="ARBA00012180"/>
    </source>
</evidence>
<dbReference type="RefSeq" id="YP_009207548.1">
    <property type="nucleotide sequence ID" value="NC_028895.1"/>
</dbReference>
<dbReference type="CDD" id="cd09278">
    <property type="entry name" value="RNase_HI_prokaryote_like"/>
    <property type="match status" value="1"/>
</dbReference>
<evidence type="ECO:0000256" key="7">
    <source>
        <dbReference type="ARBA" id="ARBA00022723"/>
    </source>
</evidence>
<dbReference type="Pfam" id="PF00075">
    <property type="entry name" value="RNase_H"/>
    <property type="match status" value="1"/>
</dbReference>
<evidence type="ECO:0000256" key="8">
    <source>
        <dbReference type="ARBA" id="ARBA00022759"/>
    </source>
</evidence>
<reference evidence="12 13" key="1">
    <citation type="submission" date="2014-12" db="EMBL/GenBank/DDBJ databases">
        <title>Complete genome sequences of three Vibrio cholerae specific bacteriophages.</title>
        <authorList>
            <person name="Bhandare S.G."/>
            <person name="Warry A."/>
            <person name="Emes R.D."/>
            <person name="Hooton S.P.T."/>
            <person name="Barrow P.A."/>
            <person name="Atterbury R.J."/>
        </authorList>
    </citation>
    <scope>NUCLEOTIDE SEQUENCE [LARGE SCALE GENOMIC DNA]</scope>
</reference>
<keyword evidence="7" id="KW-0479">Metal-binding</keyword>
<dbReference type="GO" id="GO:0003676">
    <property type="term" value="F:nucleic acid binding"/>
    <property type="evidence" value="ECO:0007669"/>
    <property type="project" value="InterPro"/>
</dbReference>
<dbReference type="GO" id="GO:0043137">
    <property type="term" value="P:DNA replication, removal of RNA primer"/>
    <property type="evidence" value="ECO:0007669"/>
    <property type="project" value="TreeGrafter"/>
</dbReference>
<evidence type="ECO:0000256" key="1">
    <source>
        <dbReference type="ARBA" id="ARBA00000077"/>
    </source>
</evidence>
<evidence type="ECO:0000256" key="10">
    <source>
        <dbReference type="ARBA" id="ARBA00022842"/>
    </source>
</evidence>
<keyword evidence="13" id="KW-1185">Reference proteome</keyword>
<dbReference type="InterPro" id="IPR036397">
    <property type="entry name" value="RNaseH_sf"/>
</dbReference>
<sequence length="158" mass="17719">MSNISVWTDGACRGNPGIGAWAMVVYEGHMYKGKKVGFSEVTTNNEMELTAAVEAAKWALRLGKSVSIHTDSAYVCKGFNDWMHKWAKNLWRNSTNGTIKNLKLWQDLYFTNKDLIAKGITIQIVKVKGHSGLEGNEMADNLCNCEMDAWELQNKVMV</sequence>
<dbReference type="OrthoDB" id="27283at10239"/>
<comment type="subunit">
    <text evidence="4">Monomer.</text>
</comment>
<accession>A0A0B5HE81</accession>
<dbReference type="SUPFAM" id="SSF53098">
    <property type="entry name" value="Ribonuclease H-like"/>
    <property type="match status" value="1"/>
</dbReference>
<dbReference type="GO" id="GO:0004523">
    <property type="term" value="F:RNA-DNA hybrid ribonuclease activity"/>
    <property type="evidence" value="ECO:0007669"/>
    <property type="project" value="UniProtKB-EC"/>
</dbReference>
<dbReference type="Proteomes" id="UP000031804">
    <property type="component" value="Segment"/>
</dbReference>
<feature type="domain" description="RNase H type-1" evidence="11">
    <location>
        <begin position="1"/>
        <end position="148"/>
    </location>
</feature>
<dbReference type="InterPro" id="IPR050092">
    <property type="entry name" value="RNase_H"/>
</dbReference>
<protein>
    <recommendedName>
        <fullName evidence="5">ribonuclease H</fullName>
        <ecNumber evidence="5">3.1.26.4</ecNumber>
    </recommendedName>
</protein>
<organism evidence="12 13">
    <name type="scientific">Vibrio phage phi 3</name>
    <dbReference type="NCBI Taxonomy" id="1589298"/>
    <lineage>
        <taxon>Viruses</taxon>
        <taxon>Duplodnaviria</taxon>
        <taxon>Heunggongvirae</taxon>
        <taxon>Uroviricota</taxon>
        <taxon>Caudoviricetes</taxon>
        <taxon>Demerecviridae</taxon>
        <taxon>Ermolyevavirinae</taxon>
        <taxon>Jesfedecavirus</taxon>
        <taxon>Jesfedecavirus phi3</taxon>
    </lineage>
</organism>
<comment type="catalytic activity">
    <reaction evidence="1">
        <text>Endonucleolytic cleavage to 5'-phosphomonoester.</text>
        <dbReference type="EC" id="3.1.26.4"/>
    </reaction>
</comment>
<evidence type="ECO:0000256" key="4">
    <source>
        <dbReference type="ARBA" id="ARBA00011245"/>
    </source>
</evidence>
<dbReference type="PANTHER" id="PTHR10642">
    <property type="entry name" value="RIBONUCLEASE H1"/>
    <property type="match status" value="1"/>
</dbReference>
<gene>
    <name evidence="12" type="ORF">SBVP3_0083</name>
</gene>
<dbReference type="InterPro" id="IPR002156">
    <property type="entry name" value="RNaseH_domain"/>
</dbReference>
<comment type="cofactor">
    <cofactor evidence="2">
        <name>Mg(2+)</name>
        <dbReference type="ChEBI" id="CHEBI:18420"/>
    </cofactor>
</comment>
<keyword evidence="9" id="KW-0378">Hydrolase</keyword>
<keyword evidence="10" id="KW-0460">Magnesium</keyword>
<keyword evidence="8" id="KW-0255">Endonuclease</keyword>
<proteinExistence type="inferred from homology"/>
<dbReference type="PROSITE" id="PS50879">
    <property type="entry name" value="RNASE_H_1"/>
    <property type="match status" value="1"/>
</dbReference>
<evidence type="ECO:0000313" key="13">
    <source>
        <dbReference type="Proteomes" id="UP000031804"/>
    </source>
</evidence>
<name>A0A0B5HE81_9CAUD</name>
<dbReference type="InterPro" id="IPR012337">
    <property type="entry name" value="RNaseH-like_sf"/>
</dbReference>
<comment type="similarity">
    <text evidence="3">Belongs to the RNase H family.</text>
</comment>
<evidence type="ECO:0000256" key="9">
    <source>
        <dbReference type="ARBA" id="ARBA00022801"/>
    </source>
</evidence>
<evidence type="ECO:0000256" key="3">
    <source>
        <dbReference type="ARBA" id="ARBA00005300"/>
    </source>
</evidence>
<evidence type="ECO:0000256" key="6">
    <source>
        <dbReference type="ARBA" id="ARBA00022722"/>
    </source>
</evidence>
<evidence type="ECO:0000259" key="11">
    <source>
        <dbReference type="PROSITE" id="PS50879"/>
    </source>
</evidence>
<dbReference type="KEGG" id="vg:26634061"/>
<dbReference type="GeneID" id="26634061"/>
<dbReference type="Gene3D" id="3.30.420.10">
    <property type="entry name" value="Ribonuclease H-like superfamily/Ribonuclease H"/>
    <property type="match status" value="1"/>
</dbReference>
<dbReference type="EC" id="3.1.26.4" evidence="5"/>
<dbReference type="GO" id="GO:0046872">
    <property type="term" value="F:metal ion binding"/>
    <property type="evidence" value="ECO:0007669"/>
    <property type="project" value="UniProtKB-KW"/>
</dbReference>
<dbReference type="EMBL" id="KP280063">
    <property type="protein sequence ID" value="AJF40850.1"/>
    <property type="molecule type" value="Genomic_DNA"/>
</dbReference>
<dbReference type="PANTHER" id="PTHR10642:SF26">
    <property type="entry name" value="RIBONUCLEASE H1"/>
    <property type="match status" value="1"/>
</dbReference>
<evidence type="ECO:0000256" key="2">
    <source>
        <dbReference type="ARBA" id="ARBA00001946"/>
    </source>
</evidence>
<keyword evidence="6" id="KW-0540">Nuclease</keyword>
<evidence type="ECO:0000313" key="12">
    <source>
        <dbReference type="EMBL" id="AJF40850.1"/>
    </source>
</evidence>